<comment type="caution">
    <text evidence="2">The sequence shown here is derived from an EMBL/GenBank/DDBJ whole genome shotgun (WGS) entry which is preliminary data.</text>
</comment>
<protein>
    <submittedName>
        <fullName evidence="2">Uncharacterized protein</fullName>
    </submittedName>
</protein>
<feature type="compositionally biased region" description="Gly residues" evidence="1">
    <location>
        <begin position="91"/>
        <end position="101"/>
    </location>
</feature>
<dbReference type="RefSeq" id="WP_380327521.1">
    <property type="nucleotide sequence ID" value="NZ_JBHYPW010000040.1"/>
</dbReference>
<evidence type="ECO:0000256" key="1">
    <source>
        <dbReference type="SAM" id="MobiDB-lite"/>
    </source>
</evidence>
<reference evidence="2 3" key="1">
    <citation type="submission" date="2024-09" db="EMBL/GenBank/DDBJ databases">
        <title>The Natural Products Discovery Center: Release of the First 8490 Sequenced Strains for Exploring Actinobacteria Biosynthetic Diversity.</title>
        <authorList>
            <person name="Kalkreuter E."/>
            <person name="Kautsar S.A."/>
            <person name="Yang D."/>
            <person name="Bader C.D."/>
            <person name="Teijaro C.N."/>
            <person name="Fluegel L."/>
            <person name="Davis C.M."/>
            <person name="Simpson J.R."/>
            <person name="Lauterbach L."/>
            <person name="Steele A.D."/>
            <person name="Gui C."/>
            <person name="Meng S."/>
            <person name="Li G."/>
            <person name="Viehrig K."/>
            <person name="Ye F."/>
            <person name="Su P."/>
            <person name="Kiefer A.F."/>
            <person name="Nichols A."/>
            <person name="Cepeda A.J."/>
            <person name="Yan W."/>
            <person name="Fan B."/>
            <person name="Jiang Y."/>
            <person name="Adhikari A."/>
            <person name="Zheng C.-J."/>
            <person name="Schuster L."/>
            <person name="Cowan T.M."/>
            <person name="Smanski M.J."/>
            <person name="Chevrette M.G."/>
            <person name="De Carvalho L.P.S."/>
            <person name="Shen B."/>
        </authorList>
    </citation>
    <scope>NUCLEOTIDE SEQUENCE [LARGE SCALE GENOMIC DNA]</scope>
    <source>
        <strain evidence="2 3">NPDC058753</strain>
    </source>
</reference>
<dbReference type="Proteomes" id="UP001599542">
    <property type="component" value="Unassembled WGS sequence"/>
</dbReference>
<feature type="region of interest" description="Disordered" evidence="1">
    <location>
        <begin position="80"/>
        <end position="102"/>
    </location>
</feature>
<evidence type="ECO:0000313" key="3">
    <source>
        <dbReference type="Proteomes" id="UP001599542"/>
    </source>
</evidence>
<organism evidence="2 3">
    <name type="scientific">Kitasatospora phosalacinea</name>
    <dbReference type="NCBI Taxonomy" id="2065"/>
    <lineage>
        <taxon>Bacteria</taxon>
        <taxon>Bacillati</taxon>
        <taxon>Actinomycetota</taxon>
        <taxon>Actinomycetes</taxon>
        <taxon>Kitasatosporales</taxon>
        <taxon>Streptomycetaceae</taxon>
        <taxon>Kitasatospora</taxon>
    </lineage>
</organism>
<feature type="region of interest" description="Disordered" evidence="1">
    <location>
        <begin position="198"/>
        <end position="222"/>
    </location>
</feature>
<keyword evidence="3" id="KW-1185">Reference proteome</keyword>
<dbReference type="EMBL" id="JBHYPX010000041">
    <property type="protein sequence ID" value="MFE1354351.1"/>
    <property type="molecule type" value="Genomic_DNA"/>
</dbReference>
<accession>A0ABW6GNU0</accession>
<proteinExistence type="predicted"/>
<gene>
    <name evidence="2" type="ORF">ACFW6T_20410</name>
</gene>
<sequence length="222" mass="23057">MCEQRQMIMQAAEKSSDRVLHRRFAWHDSCRALTAGAVRVESGYHYEPRLGAAIPDGYTYDPRAGVVIGPTETMTVVRTSSGPGRAAPEGAGAGAGAGGGPITQRRTVRVVDPGPGGAPAETDAAPAAPVKAVTPPVVGWMRLNAVSVRHATNTGNVSVLLVGIDAQGNTSNVVVLHPGDSIDWYNITSAAIDIATGTIYPPDSGPRPGDRPRLEYQEGPGA</sequence>
<evidence type="ECO:0000313" key="2">
    <source>
        <dbReference type="EMBL" id="MFE1354351.1"/>
    </source>
</evidence>
<name>A0ABW6GNU0_9ACTN</name>